<dbReference type="PANTHER" id="PTHR31025:SF29">
    <property type="entry name" value="SI:CH211-196P9.1"/>
    <property type="match status" value="1"/>
</dbReference>
<dbReference type="GeneTree" id="ENSGT01120000272266"/>
<reference evidence="1" key="2">
    <citation type="submission" date="2025-08" db="UniProtKB">
        <authorList>
            <consortium name="Ensembl"/>
        </authorList>
    </citation>
    <scope>IDENTIFICATION</scope>
</reference>
<evidence type="ECO:0000313" key="1">
    <source>
        <dbReference type="Ensembl" id="ENSPNAP00000042564.1"/>
    </source>
</evidence>
<dbReference type="Ensembl" id="ENSPNAT00000052377.1">
    <property type="protein sequence ID" value="ENSPNAP00000042564.1"/>
    <property type="gene ID" value="ENSPNAG00000034933.1"/>
</dbReference>
<sequence>MPCHRTRRQLVNTLASHMTEMRTPSRKQKEKYALGIIPLFPPLKDPFSPKGYFVLLFGEETSSRLLERWDTTFEPKVIEESKHLTKSTELHRLLNAAEKHAEDDDTSK</sequence>
<dbReference type="PANTHER" id="PTHR31025">
    <property type="entry name" value="SI:CH211-196P9.1-RELATED"/>
    <property type="match status" value="1"/>
</dbReference>
<evidence type="ECO:0000313" key="2">
    <source>
        <dbReference type="Proteomes" id="UP001501920"/>
    </source>
</evidence>
<dbReference type="Proteomes" id="UP001501920">
    <property type="component" value="Chromosome 2"/>
</dbReference>
<proteinExistence type="predicted"/>
<protein>
    <submittedName>
        <fullName evidence="1">Uncharacterized protein</fullName>
    </submittedName>
</protein>
<dbReference type="AlphaFoldDB" id="A0AAR2IWY4"/>
<organism evidence="1 2">
    <name type="scientific">Pygocentrus nattereri</name>
    <name type="common">Red-bellied piranha</name>
    <dbReference type="NCBI Taxonomy" id="42514"/>
    <lineage>
        <taxon>Eukaryota</taxon>
        <taxon>Metazoa</taxon>
        <taxon>Chordata</taxon>
        <taxon>Craniata</taxon>
        <taxon>Vertebrata</taxon>
        <taxon>Euteleostomi</taxon>
        <taxon>Actinopterygii</taxon>
        <taxon>Neopterygii</taxon>
        <taxon>Teleostei</taxon>
        <taxon>Ostariophysi</taxon>
        <taxon>Characiformes</taxon>
        <taxon>Characoidei</taxon>
        <taxon>Pygocentrus</taxon>
    </lineage>
</organism>
<reference evidence="1 2" key="1">
    <citation type="submission" date="2020-10" db="EMBL/GenBank/DDBJ databases">
        <title>Pygocentrus nattereri (red-bellied piranha) genome, fPygNat1, primary haplotype.</title>
        <authorList>
            <person name="Myers G."/>
            <person name="Meyer A."/>
            <person name="Karagic N."/>
            <person name="Pippel M."/>
            <person name="Winkler S."/>
            <person name="Tracey A."/>
            <person name="Wood J."/>
            <person name="Formenti G."/>
            <person name="Howe K."/>
            <person name="Fedrigo O."/>
            <person name="Jarvis E.D."/>
        </authorList>
    </citation>
    <scope>NUCLEOTIDE SEQUENCE [LARGE SCALE GENOMIC DNA]</scope>
</reference>
<reference evidence="1" key="3">
    <citation type="submission" date="2025-09" db="UniProtKB">
        <authorList>
            <consortium name="Ensembl"/>
        </authorList>
    </citation>
    <scope>IDENTIFICATION</scope>
</reference>
<accession>A0AAR2IWY4</accession>
<keyword evidence="2" id="KW-1185">Reference proteome</keyword>
<name>A0AAR2IWY4_PYGNA</name>